<evidence type="ECO:0000256" key="2">
    <source>
        <dbReference type="ARBA" id="ARBA00022741"/>
    </source>
</evidence>
<proteinExistence type="predicted"/>
<organism evidence="10 11">
    <name type="scientific">Candidatus Iainarchaeum sp</name>
    <dbReference type="NCBI Taxonomy" id="3101447"/>
    <lineage>
        <taxon>Archaea</taxon>
        <taxon>Candidatus Iainarchaeota</taxon>
        <taxon>Candidatus Iainarchaeia</taxon>
        <taxon>Candidatus Iainarchaeales</taxon>
        <taxon>Candidatus Iainarchaeaceae</taxon>
        <taxon>Candidatus Iainarchaeum</taxon>
    </lineage>
</organism>
<dbReference type="Pfam" id="PF02463">
    <property type="entry name" value="SMC_N"/>
    <property type="match status" value="1"/>
</dbReference>
<evidence type="ECO:0000256" key="6">
    <source>
        <dbReference type="SAM" id="Coils"/>
    </source>
</evidence>
<evidence type="ECO:0000259" key="8">
    <source>
        <dbReference type="Pfam" id="PF02463"/>
    </source>
</evidence>
<dbReference type="EMBL" id="JAFGDB010000039">
    <property type="protein sequence ID" value="MBN2067289.1"/>
    <property type="molecule type" value="Genomic_DNA"/>
</dbReference>
<evidence type="ECO:0000313" key="11">
    <source>
        <dbReference type="Proteomes" id="UP000809243"/>
    </source>
</evidence>
<dbReference type="InterPro" id="IPR013134">
    <property type="entry name" value="Zn_hook_RAD50"/>
</dbReference>
<evidence type="ECO:0000256" key="1">
    <source>
        <dbReference type="ARBA" id="ARBA00022723"/>
    </source>
</evidence>
<keyword evidence="5 6" id="KW-0175">Coiled coil</keyword>
<keyword evidence="4" id="KW-0067">ATP-binding</keyword>
<dbReference type="Gene3D" id="3.40.50.300">
    <property type="entry name" value="P-loop containing nucleotide triphosphate hydrolases"/>
    <property type="match status" value="2"/>
</dbReference>
<evidence type="ECO:0000313" key="10">
    <source>
        <dbReference type="EMBL" id="MBN2067289.1"/>
    </source>
</evidence>
<dbReference type="PANTHER" id="PTHR32114">
    <property type="entry name" value="ABC TRANSPORTER ABCH.3"/>
    <property type="match status" value="1"/>
</dbReference>
<dbReference type="GO" id="GO:0006302">
    <property type="term" value="P:double-strand break repair"/>
    <property type="evidence" value="ECO:0007669"/>
    <property type="project" value="InterPro"/>
</dbReference>
<dbReference type="SUPFAM" id="SSF75712">
    <property type="entry name" value="Rad50 coiled-coil Zn hook"/>
    <property type="match status" value="1"/>
</dbReference>
<dbReference type="GO" id="GO:0005524">
    <property type="term" value="F:ATP binding"/>
    <property type="evidence" value="ECO:0007669"/>
    <property type="project" value="UniProtKB-KW"/>
</dbReference>
<protein>
    <submittedName>
        <fullName evidence="10">AAA family ATPase</fullName>
    </submittedName>
</protein>
<feature type="compositionally biased region" description="Basic and acidic residues" evidence="7">
    <location>
        <begin position="283"/>
        <end position="321"/>
    </location>
</feature>
<feature type="region of interest" description="Disordered" evidence="7">
    <location>
        <begin position="275"/>
        <end position="332"/>
    </location>
</feature>
<reference evidence="10" key="1">
    <citation type="submission" date="2021-01" db="EMBL/GenBank/DDBJ databases">
        <title>Active Sulfur Cycling in an Early Earth Analoge.</title>
        <authorList>
            <person name="Hahn C.R."/>
            <person name="Youssef N.H."/>
            <person name="Elshahed M."/>
        </authorList>
    </citation>
    <scope>NUCLEOTIDE SEQUENCE</scope>
    <source>
        <strain evidence="10">Zod_Metabat.1151</strain>
    </source>
</reference>
<feature type="coiled-coil region" evidence="6">
    <location>
        <begin position="479"/>
        <end position="516"/>
    </location>
</feature>
<evidence type="ECO:0000256" key="5">
    <source>
        <dbReference type="ARBA" id="ARBA00023054"/>
    </source>
</evidence>
<gene>
    <name evidence="10" type="ORF">JW744_02380</name>
</gene>
<dbReference type="InterPro" id="IPR003395">
    <property type="entry name" value="RecF/RecN/SMC_N"/>
</dbReference>
<dbReference type="InterPro" id="IPR027417">
    <property type="entry name" value="P-loop_NTPase"/>
</dbReference>
<dbReference type="GO" id="GO:0046872">
    <property type="term" value="F:metal ion binding"/>
    <property type="evidence" value="ECO:0007669"/>
    <property type="project" value="UniProtKB-KW"/>
</dbReference>
<dbReference type="Proteomes" id="UP000809243">
    <property type="component" value="Unassembled WGS sequence"/>
</dbReference>
<dbReference type="AlphaFoldDB" id="A0A938YUB5"/>
<accession>A0A938YUB5</accession>
<dbReference type="Pfam" id="PF04423">
    <property type="entry name" value="Rad50_zn_hook"/>
    <property type="match status" value="1"/>
</dbReference>
<evidence type="ECO:0000256" key="4">
    <source>
        <dbReference type="ARBA" id="ARBA00022840"/>
    </source>
</evidence>
<evidence type="ECO:0000256" key="3">
    <source>
        <dbReference type="ARBA" id="ARBA00022833"/>
    </source>
</evidence>
<name>A0A938YUB5_9ARCH</name>
<feature type="coiled-coil region" evidence="6">
    <location>
        <begin position="410"/>
        <end position="454"/>
    </location>
</feature>
<feature type="domain" description="RecF/RecN/SMC N-terminal" evidence="8">
    <location>
        <begin position="2"/>
        <end position="103"/>
    </location>
</feature>
<sequence length="685" mass="78398">MISKAVLRNWKTHSDSTFEFGKGTNVLVGQMGSGKTSVMDAICFALFGTFPALQARKVSQQEVIQSKPNKAEKAEVELFFDYAGKQYRVERTIKEKGSNEAKLYCEGKFVAGPKPTDVTAAVENAIEINYNLFSRAVYSEQNEIDFFLRLSPRERKQKFDELLDLKKYETVRANAVTAANRLKGIAGDRKAFLKEQEASLREEDQEKLRKRIAEKGEESREIEGKIREREKLAEGLEKEIKGLEAKEKEFNSLKEKIVQGRERAEQLGKAIAETKRQAKGKARHEIEKERKETEKALQEMEKGLEELEGQKRELEKGKSQQEKSMAVNEKKAEELKEHLEQLQGLKAVCPVCKRKLEESSREQLVKENREGQKKAGLEAEKCGKILSEIGDRLEKLRERESRGRRGRETLQGKMIELKHLSEKVELLEGKEKELGKTQEELEKHERQAKELGFDEKLLQQKRKEIIEQKSATEAAKQSIKANSEMVKELGERLEKVEKTKQQLKELREKIAGIEEAVEKMGYFTNALQAAQSELRESLVSIINQAMENIWERIYPYKDFKTAKMWVEEGSYELKALDSTGNWVRVEGILSGGERSAAAICIRIAFSLVLTQNLSWLILDEPTHNLDSNAVSTLSKMMQQHLPEFVEQIFVITHDNEMRKAASASLYILERDKNQNLATRPVLSES</sequence>
<dbReference type="GO" id="GO:0016887">
    <property type="term" value="F:ATP hydrolysis activity"/>
    <property type="evidence" value="ECO:0007669"/>
    <property type="project" value="InterPro"/>
</dbReference>
<comment type="caution">
    <text evidence="10">The sequence shown here is derived from an EMBL/GenBank/DDBJ whole genome shotgun (WGS) entry which is preliminary data.</text>
</comment>
<dbReference type="PANTHER" id="PTHR32114:SF2">
    <property type="entry name" value="ABC TRANSPORTER ABCH.3"/>
    <property type="match status" value="1"/>
</dbReference>
<feature type="domain" description="Zinc-hook" evidence="9">
    <location>
        <begin position="330"/>
        <end position="369"/>
    </location>
</feature>
<evidence type="ECO:0000256" key="7">
    <source>
        <dbReference type="SAM" id="MobiDB-lite"/>
    </source>
</evidence>
<keyword evidence="3" id="KW-0862">Zinc</keyword>
<evidence type="ECO:0000259" key="9">
    <source>
        <dbReference type="Pfam" id="PF04423"/>
    </source>
</evidence>
<dbReference type="SUPFAM" id="SSF52540">
    <property type="entry name" value="P-loop containing nucleoside triphosphate hydrolases"/>
    <property type="match status" value="1"/>
</dbReference>
<dbReference type="Gene3D" id="1.10.287.510">
    <property type="entry name" value="Helix hairpin bin"/>
    <property type="match status" value="1"/>
</dbReference>
<keyword evidence="2" id="KW-0547">Nucleotide-binding</keyword>
<keyword evidence="1" id="KW-0479">Metal-binding</keyword>